<feature type="transmembrane region" description="Helical" evidence="8">
    <location>
        <begin position="452"/>
        <end position="470"/>
    </location>
</feature>
<dbReference type="Gene3D" id="1.20.1720.10">
    <property type="entry name" value="Multidrug resistance protein D"/>
    <property type="match status" value="1"/>
</dbReference>
<protein>
    <submittedName>
        <fullName evidence="10">EmrB/QacA subfamily drug resistance transporter</fullName>
    </submittedName>
</protein>
<dbReference type="OrthoDB" id="9816041at2"/>
<feature type="transmembrane region" description="Helical" evidence="8">
    <location>
        <begin position="266"/>
        <end position="284"/>
    </location>
</feature>
<feature type="transmembrane region" description="Helical" evidence="8">
    <location>
        <begin position="12"/>
        <end position="39"/>
    </location>
</feature>
<comment type="caution">
    <text evidence="10">The sequence shown here is derived from an EMBL/GenBank/DDBJ whole genome shotgun (WGS) entry which is preliminary data.</text>
</comment>
<feature type="transmembrane region" description="Helical" evidence="8">
    <location>
        <begin position="331"/>
        <end position="350"/>
    </location>
</feature>
<dbReference type="PANTHER" id="PTHR42718:SF9">
    <property type="entry name" value="MAJOR FACILITATOR SUPERFAMILY MULTIDRUG TRANSPORTER MFSC"/>
    <property type="match status" value="1"/>
</dbReference>
<feature type="transmembrane region" description="Helical" evidence="8">
    <location>
        <begin position="78"/>
        <end position="98"/>
    </location>
</feature>
<feature type="transmembrane region" description="Helical" evidence="8">
    <location>
        <begin position="104"/>
        <end position="126"/>
    </location>
</feature>
<evidence type="ECO:0000256" key="2">
    <source>
        <dbReference type="ARBA" id="ARBA00008537"/>
    </source>
</evidence>
<keyword evidence="11" id="KW-1185">Reference proteome</keyword>
<feature type="transmembrane region" description="Helical" evidence="8">
    <location>
        <begin position="138"/>
        <end position="160"/>
    </location>
</feature>
<feature type="domain" description="Major facilitator superfamily (MFS) profile" evidence="9">
    <location>
        <begin position="13"/>
        <end position="475"/>
    </location>
</feature>
<evidence type="ECO:0000256" key="4">
    <source>
        <dbReference type="ARBA" id="ARBA00022475"/>
    </source>
</evidence>
<name>A0A368W1S7_9BACL</name>
<dbReference type="InterPro" id="IPR011701">
    <property type="entry name" value="MFS"/>
</dbReference>
<comment type="similarity">
    <text evidence="2">Belongs to the major facilitator superfamily. EmrB family.</text>
</comment>
<feature type="transmembrane region" description="Helical" evidence="8">
    <location>
        <begin position="223"/>
        <end position="245"/>
    </location>
</feature>
<dbReference type="Gene3D" id="1.20.1250.20">
    <property type="entry name" value="MFS general substrate transporter like domains"/>
    <property type="match status" value="1"/>
</dbReference>
<dbReference type="AlphaFoldDB" id="A0A368W1S7"/>
<proteinExistence type="inferred from homology"/>
<dbReference type="InterPro" id="IPR020846">
    <property type="entry name" value="MFS_dom"/>
</dbReference>
<evidence type="ECO:0000313" key="11">
    <source>
        <dbReference type="Proteomes" id="UP000252415"/>
    </source>
</evidence>
<dbReference type="InterPro" id="IPR036259">
    <property type="entry name" value="MFS_trans_sf"/>
</dbReference>
<dbReference type="PROSITE" id="PS50850">
    <property type="entry name" value="MFS"/>
    <property type="match status" value="1"/>
</dbReference>
<accession>A0A368W1S7</accession>
<dbReference type="GO" id="GO:0005886">
    <property type="term" value="C:plasma membrane"/>
    <property type="evidence" value="ECO:0007669"/>
    <property type="project" value="UniProtKB-SubCell"/>
</dbReference>
<dbReference type="GO" id="GO:0022857">
    <property type="term" value="F:transmembrane transporter activity"/>
    <property type="evidence" value="ECO:0007669"/>
    <property type="project" value="InterPro"/>
</dbReference>
<feature type="transmembrane region" description="Helical" evidence="8">
    <location>
        <begin position="198"/>
        <end position="217"/>
    </location>
</feature>
<evidence type="ECO:0000256" key="6">
    <source>
        <dbReference type="ARBA" id="ARBA00022989"/>
    </source>
</evidence>
<evidence type="ECO:0000259" key="9">
    <source>
        <dbReference type="PROSITE" id="PS50850"/>
    </source>
</evidence>
<keyword evidence="6 8" id="KW-1133">Transmembrane helix</keyword>
<keyword evidence="3" id="KW-0813">Transport</keyword>
<dbReference type="RefSeq" id="WP_114380151.1">
    <property type="nucleotide sequence ID" value="NZ_QPJD01000006.1"/>
</dbReference>
<dbReference type="PANTHER" id="PTHR42718">
    <property type="entry name" value="MAJOR FACILITATOR SUPERFAMILY MULTIDRUG TRANSPORTER MFSC"/>
    <property type="match status" value="1"/>
</dbReference>
<keyword evidence="4" id="KW-1003">Cell membrane</keyword>
<feature type="transmembrane region" description="Helical" evidence="8">
    <location>
        <begin position="356"/>
        <end position="378"/>
    </location>
</feature>
<evidence type="ECO:0000256" key="8">
    <source>
        <dbReference type="SAM" id="Phobius"/>
    </source>
</evidence>
<dbReference type="Proteomes" id="UP000252415">
    <property type="component" value="Unassembled WGS sequence"/>
</dbReference>
<dbReference type="CDD" id="cd17503">
    <property type="entry name" value="MFS_LmrB_MDR_like"/>
    <property type="match status" value="1"/>
</dbReference>
<feature type="transmembrane region" description="Helical" evidence="8">
    <location>
        <begin position="399"/>
        <end position="417"/>
    </location>
</feature>
<evidence type="ECO:0000256" key="3">
    <source>
        <dbReference type="ARBA" id="ARBA00022448"/>
    </source>
</evidence>
<reference evidence="10 11" key="1">
    <citation type="submission" date="2018-07" db="EMBL/GenBank/DDBJ databases">
        <title>Genomic Encyclopedia of Type Strains, Phase III (KMG-III): the genomes of soil and plant-associated and newly described type strains.</title>
        <authorList>
            <person name="Whitman W."/>
        </authorList>
    </citation>
    <scope>NUCLEOTIDE SEQUENCE [LARGE SCALE GENOMIC DNA]</scope>
    <source>
        <strain evidence="10 11">CECT 7506</strain>
    </source>
</reference>
<evidence type="ECO:0000256" key="7">
    <source>
        <dbReference type="ARBA" id="ARBA00023136"/>
    </source>
</evidence>
<feature type="transmembrane region" description="Helical" evidence="8">
    <location>
        <begin position="51"/>
        <end position="71"/>
    </location>
</feature>
<dbReference type="NCBIfam" id="TIGR00711">
    <property type="entry name" value="efflux_EmrB"/>
    <property type="match status" value="1"/>
</dbReference>
<organism evidence="10 11">
    <name type="scientific">Paenibacillus prosopidis</name>
    <dbReference type="NCBI Taxonomy" id="630520"/>
    <lineage>
        <taxon>Bacteria</taxon>
        <taxon>Bacillati</taxon>
        <taxon>Bacillota</taxon>
        <taxon>Bacilli</taxon>
        <taxon>Bacillales</taxon>
        <taxon>Paenibacillaceae</taxon>
        <taxon>Paenibacillus</taxon>
    </lineage>
</organism>
<evidence type="ECO:0000256" key="1">
    <source>
        <dbReference type="ARBA" id="ARBA00004651"/>
    </source>
</evidence>
<dbReference type="EMBL" id="QPJD01000006">
    <property type="protein sequence ID" value="RCW48561.1"/>
    <property type="molecule type" value="Genomic_DNA"/>
</dbReference>
<keyword evidence="7 8" id="KW-0472">Membrane</keyword>
<feature type="transmembrane region" description="Helical" evidence="8">
    <location>
        <begin position="166"/>
        <end position="186"/>
    </location>
</feature>
<comment type="subcellular location">
    <subcellularLocation>
        <location evidence="1">Cell membrane</location>
        <topology evidence="1">Multi-pass membrane protein</topology>
    </subcellularLocation>
</comment>
<dbReference type="SUPFAM" id="SSF103473">
    <property type="entry name" value="MFS general substrate transporter"/>
    <property type="match status" value="1"/>
</dbReference>
<evidence type="ECO:0000256" key="5">
    <source>
        <dbReference type="ARBA" id="ARBA00022692"/>
    </source>
</evidence>
<feature type="transmembrane region" description="Helical" evidence="8">
    <location>
        <begin position="304"/>
        <end position="324"/>
    </location>
</feature>
<keyword evidence="5 8" id="KW-0812">Transmembrane</keyword>
<dbReference type="Pfam" id="PF07690">
    <property type="entry name" value="MFS_1"/>
    <property type="match status" value="1"/>
</dbReference>
<dbReference type="InterPro" id="IPR004638">
    <property type="entry name" value="EmrB-like"/>
</dbReference>
<sequence length="490" mass="54098">MQKKESNIPFWPVMTAIFFGSFLAILGISTISVAIPVLMEQFHAGLSTVQWTMTGFMLATGVVAPVTGYLGERFSTKYLFMVALIGFTLMSLLCAFAWNVESLIVFRIMQGIFSGIVMPVTMTIIYQVIPRDKQPFALSVWTLSTMLAPAFGPTLAGWLIEAFTWKWLFLMNVPFGIASVLVAWRLIPYYKLRTPKTFDLLGLLTVILSSGSLLVAISEAHIWGWSSWRTLSLFAFGMAMLGIFIRRELSVPEPLLNLKVLANRKFTISLIVAVVITISLYSGVYLTPVFLQNIQQASALDTGLILLPASLAMAVSMPIIGKLYVRVAPQWLIASGISLIAIGTLAMGRLDVNISHGYIMLWMMVRNIGISLSIMPITNLGMEAIPKELSGHASSVNNWIRQVFGSFSIALFTSLLASRMTLHTEALGLDGAVEAQRKLLEAEAFTMSSNDVYIVAMLIVLAGLPFVWMLNEGKRRKTSQTNKRLKQSSL</sequence>
<gene>
    <name evidence="10" type="ORF">DFP97_106263</name>
</gene>
<evidence type="ECO:0000313" key="10">
    <source>
        <dbReference type="EMBL" id="RCW48561.1"/>
    </source>
</evidence>